<comment type="similarity">
    <text evidence="1">Belongs to the TolB family.</text>
</comment>
<keyword evidence="4" id="KW-1185">Reference proteome</keyword>
<dbReference type="RefSeq" id="WP_038063323.1">
    <property type="nucleotide sequence ID" value="NZ_CP008796.1"/>
</dbReference>
<evidence type="ECO:0008006" key="5">
    <source>
        <dbReference type="Google" id="ProtNLM"/>
    </source>
</evidence>
<gene>
    <name evidence="3" type="ORF">HL41_01005</name>
</gene>
<dbReference type="InterPro" id="IPR011042">
    <property type="entry name" value="6-blade_b-propeller_TolB-like"/>
</dbReference>
<organism evidence="3 4">
    <name type="scientific">Thermodesulfobacterium commune DSM 2178</name>
    <dbReference type="NCBI Taxonomy" id="289377"/>
    <lineage>
        <taxon>Bacteria</taxon>
        <taxon>Pseudomonadati</taxon>
        <taxon>Thermodesulfobacteriota</taxon>
        <taxon>Thermodesulfobacteria</taxon>
        <taxon>Thermodesulfobacteriales</taxon>
        <taxon>Thermodesulfobacteriaceae</taxon>
        <taxon>Thermodesulfobacterium</taxon>
    </lineage>
</organism>
<evidence type="ECO:0000256" key="1">
    <source>
        <dbReference type="ARBA" id="ARBA00009820"/>
    </source>
</evidence>
<feature type="signal peptide" evidence="2">
    <location>
        <begin position="1"/>
        <end position="26"/>
    </location>
</feature>
<reference evidence="3 4" key="1">
    <citation type="journal article" date="2015" name="Genome Announc.">
        <title>Genome Sequence of a Sulfate-Reducing Thermophilic Bacterium, Thermodesulfobacterium commune DSM 2178T (Phylum Thermodesulfobacteria).</title>
        <authorList>
            <person name="Bhatnagar S."/>
            <person name="Badger J.H."/>
            <person name="Madupu R."/>
            <person name="Khouri H.M."/>
            <person name="O'Connor E.M."/>
            <person name="Robb F.T."/>
            <person name="Ward N.L."/>
            <person name="Eisen J.A."/>
        </authorList>
    </citation>
    <scope>NUCLEOTIDE SEQUENCE [LARGE SCALE GENOMIC DNA]</scope>
    <source>
        <strain evidence="3 4">DSM 2178</strain>
    </source>
</reference>
<dbReference type="OrthoDB" id="9815657at2"/>
<dbReference type="Proteomes" id="UP000028481">
    <property type="component" value="Chromosome"/>
</dbReference>
<dbReference type="EMBL" id="CP008796">
    <property type="protein sequence ID" value="AIH03518.1"/>
    <property type="molecule type" value="Genomic_DNA"/>
</dbReference>
<dbReference type="SUPFAM" id="SSF69304">
    <property type="entry name" value="Tricorn protease N-terminal domain"/>
    <property type="match status" value="1"/>
</dbReference>
<dbReference type="eggNOG" id="COG0823">
    <property type="taxonomic scope" value="Bacteria"/>
</dbReference>
<dbReference type="PANTHER" id="PTHR36842:SF1">
    <property type="entry name" value="PROTEIN TOLB"/>
    <property type="match status" value="1"/>
</dbReference>
<proteinExistence type="inferred from homology"/>
<keyword evidence="2" id="KW-0732">Signal</keyword>
<dbReference type="InterPro" id="IPR011659">
    <property type="entry name" value="WD40"/>
</dbReference>
<feature type="chain" id="PRO_5001710786" description="TolB N-terminal domain-containing protein" evidence="2">
    <location>
        <begin position="27"/>
        <end position="416"/>
    </location>
</feature>
<dbReference type="PaxDb" id="289377-HL41_01005"/>
<dbReference type="KEGG" id="tcm:HL41_01005"/>
<name>A0A075WSY4_9BACT</name>
<dbReference type="HOGENOM" id="CLU_670710_0_0_0"/>
<accession>A0A075WSY4</accession>
<protein>
    <recommendedName>
        <fullName evidence="5">TolB N-terminal domain-containing protein</fullName>
    </recommendedName>
</protein>
<dbReference type="PANTHER" id="PTHR36842">
    <property type="entry name" value="PROTEIN TOLB HOMOLOG"/>
    <property type="match status" value="1"/>
</dbReference>
<evidence type="ECO:0000313" key="4">
    <source>
        <dbReference type="Proteomes" id="UP000028481"/>
    </source>
</evidence>
<dbReference type="AlphaFoldDB" id="A0A075WSY4"/>
<evidence type="ECO:0000313" key="3">
    <source>
        <dbReference type="EMBL" id="AIH03518.1"/>
    </source>
</evidence>
<dbReference type="STRING" id="289377.HL41_01005"/>
<sequence>MKFKGIWIFLSISILLALAGALPAKATEPSEGLPLITVESQTFGKILVRVPDFKGDPSVSAKLTSLLRKMINLHLFVLATPNPPFSQPISKEYYLTGSFSLTSSEITFKGQLEDLLEKRIIGEYHLKSSPSQPERLIYVLTDKIIEDLSHHKGIAYSKVAFVKRVLGKDRLYLADFSKENPKELRSAPLILFPKFSPSGQKLAYLVYEKQLYFLEILDLKTGEKKAFNIKGISSTPVWSPDEKALFLTIEDQAEIGIYRFSLENQTLEPILKGEGVYQVGDLSQDGQKLLYVHDRRTGKPTINLFDLETKQTKKISKIRAYNTSPRFSPKGDKVLYLSRGGGLTYLVLQDLTTGKEDKFAFKGRLEDPAFSPTGDYLLASGEGPQGHGIYLIHLPSHLSQVYISGKNFLFPTWSKL</sequence>
<evidence type="ECO:0000256" key="2">
    <source>
        <dbReference type="SAM" id="SignalP"/>
    </source>
</evidence>
<dbReference type="Pfam" id="PF07676">
    <property type="entry name" value="PD40"/>
    <property type="match status" value="1"/>
</dbReference>
<dbReference type="Gene3D" id="2.120.10.30">
    <property type="entry name" value="TolB, C-terminal domain"/>
    <property type="match status" value="1"/>
</dbReference>